<protein>
    <submittedName>
        <fullName evidence="6">DNA-binding transcriptional regulator, IclR family</fullName>
    </submittedName>
</protein>
<dbReference type="PANTHER" id="PTHR30136:SF24">
    <property type="entry name" value="HTH-TYPE TRANSCRIPTIONAL REPRESSOR ALLR"/>
    <property type="match status" value="1"/>
</dbReference>
<keyword evidence="7" id="KW-1185">Reference proteome</keyword>
<keyword evidence="1" id="KW-0805">Transcription regulation</keyword>
<evidence type="ECO:0000259" key="4">
    <source>
        <dbReference type="PROSITE" id="PS51077"/>
    </source>
</evidence>
<dbReference type="GO" id="GO:0003700">
    <property type="term" value="F:DNA-binding transcription factor activity"/>
    <property type="evidence" value="ECO:0007669"/>
    <property type="project" value="TreeGrafter"/>
</dbReference>
<gene>
    <name evidence="6" type="ORF">GA0111570_10176</name>
</gene>
<dbReference type="Gene3D" id="3.30.450.40">
    <property type="match status" value="1"/>
</dbReference>
<dbReference type="InterPro" id="IPR036390">
    <property type="entry name" value="WH_DNA-bd_sf"/>
</dbReference>
<name>A0A1G6GCU2_9ACTN</name>
<proteinExistence type="predicted"/>
<dbReference type="InterPro" id="IPR014757">
    <property type="entry name" value="Tscrpt_reg_IclR_C"/>
</dbReference>
<dbReference type="Pfam" id="PF09339">
    <property type="entry name" value="HTH_IclR"/>
    <property type="match status" value="1"/>
</dbReference>
<evidence type="ECO:0000313" key="7">
    <source>
        <dbReference type="Proteomes" id="UP000199086"/>
    </source>
</evidence>
<dbReference type="InterPro" id="IPR050707">
    <property type="entry name" value="HTH_MetabolicPath_Reg"/>
</dbReference>
<dbReference type="PROSITE" id="PS51077">
    <property type="entry name" value="HTH_ICLR"/>
    <property type="match status" value="1"/>
</dbReference>
<feature type="domain" description="HTH iclR-type" evidence="4">
    <location>
        <begin position="8"/>
        <end position="69"/>
    </location>
</feature>
<reference evidence="6 7" key="1">
    <citation type="submission" date="2016-06" db="EMBL/GenBank/DDBJ databases">
        <authorList>
            <person name="Olsen C.W."/>
            <person name="Carey S."/>
            <person name="Hinshaw L."/>
            <person name="Karasin A.I."/>
        </authorList>
    </citation>
    <scope>NUCLEOTIDE SEQUENCE [LARGE SCALE GENOMIC DNA]</scope>
    <source>
        <strain evidence="6 7">LZ-22</strain>
    </source>
</reference>
<accession>A0A1G6GCU2</accession>
<organism evidence="6 7">
    <name type="scientific">Raineyella antarctica</name>
    <dbReference type="NCBI Taxonomy" id="1577474"/>
    <lineage>
        <taxon>Bacteria</taxon>
        <taxon>Bacillati</taxon>
        <taxon>Actinomycetota</taxon>
        <taxon>Actinomycetes</taxon>
        <taxon>Propionibacteriales</taxon>
        <taxon>Propionibacteriaceae</taxon>
        <taxon>Raineyella</taxon>
    </lineage>
</organism>
<sequence length="266" mass="28872">MANSPSGESVISRAMRVIDAFGAEDALLGVSEIAERADLPLATTHRIVAELVAERVLERDSHRKVRMGTRLWEISQRASREMDLRMAALPVMEDLQSLVRSHVQLAVISGGQVLYLERLSRRNAVINLADRASRIPPYLCSAGLILLAYAPREIQAKAAEGPFISRTPNSIRTGDQLRAVIAASRQQGYAVSYGLMQPTAKGVAVPLFGEAGRIVAALSVVIPLEADHLPIVPAMQAASRMISHGLEAHQVREDDVWHAPGAEPSR</sequence>
<dbReference type="InterPro" id="IPR005471">
    <property type="entry name" value="Tscrpt_reg_IclR_N"/>
</dbReference>
<dbReference type="InterPro" id="IPR036388">
    <property type="entry name" value="WH-like_DNA-bd_sf"/>
</dbReference>
<feature type="domain" description="IclR-ED" evidence="5">
    <location>
        <begin position="70"/>
        <end position="248"/>
    </location>
</feature>
<dbReference type="SUPFAM" id="SSF46785">
    <property type="entry name" value="Winged helix' DNA-binding domain"/>
    <property type="match status" value="1"/>
</dbReference>
<dbReference type="RefSeq" id="WP_175557251.1">
    <property type="nucleotide sequence ID" value="NZ_FMYF01000001.1"/>
</dbReference>
<keyword evidence="3" id="KW-0804">Transcription</keyword>
<dbReference type="PROSITE" id="PS51078">
    <property type="entry name" value="ICLR_ED"/>
    <property type="match status" value="1"/>
</dbReference>
<dbReference type="AlphaFoldDB" id="A0A1G6GCU2"/>
<dbReference type="Proteomes" id="UP000199086">
    <property type="component" value="Unassembled WGS sequence"/>
</dbReference>
<evidence type="ECO:0000259" key="5">
    <source>
        <dbReference type="PROSITE" id="PS51078"/>
    </source>
</evidence>
<keyword evidence="2 6" id="KW-0238">DNA-binding</keyword>
<evidence type="ECO:0000313" key="6">
    <source>
        <dbReference type="EMBL" id="SDB79807.1"/>
    </source>
</evidence>
<dbReference type="EMBL" id="FMYF01000001">
    <property type="protein sequence ID" value="SDB79807.1"/>
    <property type="molecule type" value="Genomic_DNA"/>
</dbReference>
<dbReference type="InterPro" id="IPR029016">
    <property type="entry name" value="GAF-like_dom_sf"/>
</dbReference>
<dbReference type="GO" id="GO:0003677">
    <property type="term" value="F:DNA binding"/>
    <property type="evidence" value="ECO:0007669"/>
    <property type="project" value="UniProtKB-KW"/>
</dbReference>
<dbReference type="GO" id="GO:0045892">
    <property type="term" value="P:negative regulation of DNA-templated transcription"/>
    <property type="evidence" value="ECO:0007669"/>
    <property type="project" value="TreeGrafter"/>
</dbReference>
<evidence type="ECO:0000256" key="3">
    <source>
        <dbReference type="ARBA" id="ARBA00023163"/>
    </source>
</evidence>
<evidence type="ECO:0000256" key="1">
    <source>
        <dbReference type="ARBA" id="ARBA00023015"/>
    </source>
</evidence>
<dbReference type="PANTHER" id="PTHR30136">
    <property type="entry name" value="HELIX-TURN-HELIX TRANSCRIPTIONAL REGULATOR, ICLR FAMILY"/>
    <property type="match status" value="1"/>
</dbReference>
<dbReference type="STRING" id="1577474.GA0111570_10176"/>
<evidence type="ECO:0000256" key="2">
    <source>
        <dbReference type="ARBA" id="ARBA00023125"/>
    </source>
</evidence>
<dbReference type="SMART" id="SM00346">
    <property type="entry name" value="HTH_ICLR"/>
    <property type="match status" value="1"/>
</dbReference>
<dbReference type="Pfam" id="PF01614">
    <property type="entry name" value="IclR_C"/>
    <property type="match status" value="1"/>
</dbReference>
<dbReference type="SUPFAM" id="SSF55781">
    <property type="entry name" value="GAF domain-like"/>
    <property type="match status" value="1"/>
</dbReference>
<dbReference type="Gene3D" id="1.10.10.10">
    <property type="entry name" value="Winged helix-like DNA-binding domain superfamily/Winged helix DNA-binding domain"/>
    <property type="match status" value="1"/>
</dbReference>